<gene>
    <name evidence="1" type="ORF">B6S12_00950</name>
</gene>
<organism evidence="1 2">
    <name type="scientific">Helicobacter valdiviensis</name>
    <dbReference type="NCBI Taxonomy" id="1458358"/>
    <lineage>
        <taxon>Bacteria</taxon>
        <taxon>Pseudomonadati</taxon>
        <taxon>Campylobacterota</taxon>
        <taxon>Epsilonproteobacteria</taxon>
        <taxon>Campylobacterales</taxon>
        <taxon>Helicobacteraceae</taxon>
        <taxon>Helicobacter</taxon>
    </lineage>
</organism>
<dbReference type="Proteomes" id="UP000249746">
    <property type="component" value="Unassembled WGS sequence"/>
</dbReference>
<sequence length="113" mass="13036">MEIFHWSEADFTHKEVCIRPMLQNNSTRELQITIPKEAVLKEHQAPYEFSIQVLSGEIWFAIDEKKEILKPLDMVCLEAYRTHSVGAIEDSIVRVSLSQNDTLSRIYSIISQG</sequence>
<evidence type="ECO:0000313" key="2">
    <source>
        <dbReference type="Proteomes" id="UP000249746"/>
    </source>
</evidence>
<dbReference type="RefSeq" id="WP_111228952.1">
    <property type="nucleotide sequence ID" value="NZ_NBIU01000002.1"/>
</dbReference>
<dbReference type="EMBL" id="NBIU01000002">
    <property type="protein sequence ID" value="PZT48894.1"/>
    <property type="molecule type" value="Genomic_DNA"/>
</dbReference>
<dbReference type="SUPFAM" id="SSF51182">
    <property type="entry name" value="RmlC-like cupins"/>
    <property type="match status" value="1"/>
</dbReference>
<dbReference type="InterPro" id="IPR014710">
    <property type="entry name" value="RmlC-like_jellyroll"/>
</dbReference>
<proteinExistence type="predicted"/>
<dbReference type="Gene3D" id="2.60.120.10">
    <property type="entry name" value="Jelly Rolls"/>
    <property type="match status" value="1"/>
</dbReference>
<dbReference type="AlphaFoldDB" id="A0A2W6MWL8"/>
<keyword evidence="2" id="KW-1185">Reference proteome</keyword>
<dbReference type="InterPro" id="IPR011051">
    <property type="entry name" value="RmlC_Cupin_sf"/>
</dbReference>
<comment type="caution">
    <text evidence="1">The sequence shown here is derived from an EMBL/GenBank/DDBJ whole genome shotgun (WGS) entry which is preliminary data.</text>
</comment>
<dbReference type="OrthoDB" id="997205at2"/>
<accession>A0A2W6MWL8</accession>
<evidence type="ECO:0008006" key="3">
    <source>
        <dbReference type="Google" id="ProtNLM"/>
    </source>
</evidence>
<name>A0A2W6MWL8_9HELI</name>
<reference evidence="1 2" key="1">
    <citation type="submission" date="2017-03" db="EMBL/GenBank/DDBJ databases">
        <title>Genomic and clinical evidence uncovers the enterohepatic species Helicobacter valdiviensis as a potential human intestinal pathogen.</title>
        <authorList>
            <person name="Fresia P."/>
            <person name="Jara R."/>
            <person name="Sierra R."/>
            <person name="Ferres I."/>
            <person name="Greif G."/>
            <person name="Iraola G."/>
            <person name="Collado L."/>
        </authorList>
    </citation>
    <scope>NUCLEOTIDE SEQUENCE [LARGE SCALE GENOMIC DNA]</scope>
    <source>
        <strain evidence="1 2">WBE14</strain>
    </source>
</reference>
<evidence type="ECO:0000313" key="1">
    <source>
        <dbReference type="EMBL" id="PZT48894.1"/>
    </source>
</evidence>
<protein>
    <recommendedName>
        <fullName evidence="3">Cupin</fullName>
    </recommendedName>
</protein>